<protein>
    <submittedName>
        <fullName evidence="2">AAA family ATPase</fullName>
    </submittedName>
</protein>
<dbReference type="EMBL" id="JACVVX010000002">
    <property type="protein sequence ID" value="MBD0414756.1"/>
    <property type="molecule type" value="Genomic_DNA"/>
</dbReference>
<accession>A0A8J6PJJ3</accession>
<feature type="domain" description="NadR/Ttd14 AAA" evidence="1">
    <location>
        <begin position="13"/>
        <end position="176"/>
    </location>
</feature>
<dbReference type="SUPFAM" id="SSF52540">
    <property type="entry name" value="P-loop containing nucleoside triphosphate hydrolases"/>
    <property type="match status" value="1"/>
</dbReference>
<dbReference type="Gene3D" id="3.40.50.300">
    <property type="entry name" value="P-loop containing nucleotide triphosphate hydrolases"/>
    <property type="match status" value="1"/>
</dbReference>
<gene>
    <name evidence="2" type="ORF">ICI42_08825</name>
</gene>
<dbReference type="InterPro" id="IPR027417">
    <property type="entry name" value="P-loop_NTPase"/>
</dbReference>
<name>A0A8J6PJJ3_9HYPH</name>
<comment type="caution">
    <text evidence="2">The sequence shown here is derived from an EMBL/GenBank/DDBJ whole genome shotgun (WGS) entry which is preliminary data.</text>
</comment>
<evidence type="ECO:0000259" key="1">
    <source>
        <dbReference type="Pfam" id="PF13521"/>
    </source>
</evidence>
<reference evidence="2" key="1">
    <citation type="submission" date="2020-09" db="EMBL/GenBank/DDBJ databases">
        <title>Genome seq and assembly of Tianweitania sp.</title>
        <authorList>
            <person name="Chhetri G."/>
        </authorList>
    </citation>
    <scope>NUCLEOTIDE SEQUENCE</scope>
    <source>
        <strain evidence="2">Rool2</strain>
    </source>
</reference>
<dbReference type="AlphaFoldDB" id="A0A8J6PJJ3"/>
<proteinExistence type="predicted"/>
<dbReference type="Proteomes" id="UP000643405">
    <property type="component" value="Unassembled WGS sequence"/>
</dbReference>
<organism evidence="2 3">
    <name type="scientific">Oryzicola mucosus</name>
    <dbReference type="NCBI Taxonomy" id="2767425"/>
    <lineage>
        <taxon>Bacteria</taxon>
        <taxon>Pseudomonadati</taxon>
        <taxon>Pseudomonadota</taxon>
        <taxon>Alphaproteobacteria</taxon>
        <taxon>Hyphomicrobiales</taxon>
        <taxon>Phyllobacteriaceae</taxon>
        <taxon>Oryzicola</taxon>
    </lineage>
</organism>
<evidence type="ECO:0000313" key="2">
    <source>
        <dbReference type="EMBL" id="MBD0414756.1"/>
    </source>
</evidence>
<keyword evidence="3" id="KW-1185">Reference proteome</keyword>
<sequence>MEDCLHFDFERFHVLTGGPGSGKTTLIEALARRGFATTEEAGRRIIRDQVSISGAALPWADRALYAELMLSWEMRSHALAAKATGPVFFDRGVPDVAGYLKLCSLPVPAHVDKAAQTVRYADTVFLLPPWPEIFDQDTERKQSFEEAERTWAAMRQTYARYGYNCVEVPRGTVADRIAFLMETLSDG</sequence>
<evidence type="ECO:0000313" key="3">
    <source>
        <dbReference type="Proteomes" id="UP000643405"/>
    </source>
</evidence>
<dbReference type="InterPro" id="IPR038727">
    <property type="entry name" value="NadR/Ttd14_AAA_dom"/>
</dbReference>
<dbReference type="Pfam" id="PF13521">
    <property type="entry name" value="AAA_28"/>
    <property type="match status" value="1"/>
</dbReference>